<evidence type="ECO:0000256" key="2">
    <source>
        <dbReference type="SAM" id="SignalP"/>
    </source>
</evidence>
<dbReference type="Pfam" id="PF03217">
    <property type="entry name" value="SlpA"/>
    <property type="match status" value="1"/>
</dbReference>
<dbReference type="EMBL" id="JBHSSF010000027">
    <property type="protein sequence ID" value="MFC6177234.1"/>
    <property type="molecule type" value="Genomic_DNA"/>
</dbReference>
<proteinExistence type="predicted"/>
<feature type="region of interest" description="Disordered" evidence="1">
    <location>
        <begin position="579"/>
        <end position="612"/>
    </location>
</feature>
<evidence type="ECO:0000259" key="3">
    <source>
        <dbReference type="Pfam" id="PF03217"/>
    </source>
</evidence>
<feature type="compositionally biased region" description="Acidic residues" evidence="1">
    <location>
        <begin position="58"/>
        <end position="71"/>
    </location>
</feature>
<dbReference type="InterPro" id="IPR024968">
    <property type="entry name" value="SlpA_C_lactobacillus"/>
</dbReference>
<name>A0ABW1RM97_9LACO</name>
<evidence type="ECO:0000256" key="1">
    <source>
        <dbReference type="SAM" id="MobiDB-lite"/>
    </source>
</evidence>
<evidence type="ECO:0000313" key="5">
    <source>
        <dbReference type="Proteomes" id="UP001596288"/>
    </source>
</evidence>
<comment type="caution">
    <text evidence="4">The sequence shown here is derived from an EMBL/GenBank/DDBJ whole genome shotgun (WGS) entry which is preliminary data.</text>
</comment>
<protein>
    <submittedName>
        <fullName evidence="4">SLAP domain-containing protein</fullName>
    </submittedName>
</protein>
<feature type="compositionally biased region" description="Low complexity" evidence="1">
    <location>
        <begin position="35"/>
        <end position="55"/>
    </location>
</feature>
<feature type="signal peptide" evidence="2">
    <location>
        <begin position="1"/>
        <end position="25"/>
    </location>
</feature>
<accession>A0ABW1RM97</accession>
<feature type="region of interest" description="Disordered" evidence="1">
    <location>
        <begin position="35"/>
        <end position="71"/>
    </location>
</feature>
<gene>
    <name evidence="4" type="ORF">ACFQAV_10300</name>
</gene>
<feature type="chain" id="PRO_5045063516" evidence="2">
    <location>
        <begin position="26"/>
        <end position="796"/>
    </location>
</feature>
<keyword evidence="5" id="KW-1185">Reference proteome</keyword>
<organism evidence="4 5">
    <name type="scientific">Companilactobacillus huachuanensis</name>
    <dbReference type="NCBI Taxonomy" id="2559914"/>
    <lineage>
        <taxon>Bacteria</taxon>
        <taxon>Bacillati</taxon>
        <taxon>Bacillota</taxon>
        <taxon>Bacilli</taxon>
        <taxon>Lactobacillales</taxon>
        <taxon>Lactobacillaceae</taxon>
        <taxon>Companilactobacillus</taxon>
    </lineage>
</organism>
<dbReference type="RefSeq" id="WP_137612404.1">
    <property type="nucleotide sequence ID" value="NZ_BJDF01000028.1"/>
</dbReference>
<feature type="domain" description="S-layer protein C-terminal" evidence="3">
    <location>
        <begin position="623"/>
        <end position="663"/>
    </location>
</feature>
<feature type="compositionally biased region" description="Low complexity" evidence="1">
    <location>
        <begin position="593"/>
        <end position="604"/>
    </location>
</feature>
<dbReference type="Proteomes" id="UP001596288">
    <property type="component" value="Unassembled WGS sequence"/>
</dbReference>
<reference evidence="5" key="1">
    <citation type="journal article" date="2019" name="Int. J. Syst. Evol. Microbiol.">
        <title>The Global Catalogue of Microorganisms (GCM) 10K type strain sequencing project: providing services to taxonomists for standard genome sequencing and annotation.</title>
        <authorList>
            <consortium name="The Broad Institute Genomics Platform"/>
            <consortium name="The Broad Institute Genome Sequencing Center for Infectious Disease"/>
            <person name="Wu L."/>
            <person name="Ma J."/>
        </authorList>
    </citation>
    <scope>NUCLEOTIDE SEQUENCE [LARGE SCALE GENOMIC DNA]</scope>
    <source>
        <strain evidence="5">CCM 8927</strain>
    </source>
</reference>
<evidence type="ECO:0000313" key="4">
    <source>
        <dbReference type="EMBL" id="MFC6177234.1"/>
    </source>
</evidence>
<keyword evidence="2" id="KW-0732">Signal</keyword>
<sequence length="796" mass="87672">MKINKVAKLLGVSLCSSLLLSSVLAEPAKVILASPQQDTTTTPATDNSSNSNDSTGVNDEEDTNTDTDDNTDAQTVNITFIDQNNNKVVDSNNKAYTFSGEYDDGDTINPADLADKIAEDLNGGYTIDSNQGDITVEAGTSDYTIKVVAKTYNKVSVSLRDPNNNGNDIEHPNSVTVGQKSDVLIYTQNETYDEFPISDIAFHGYGLSNLSFDTKNNKIPNTNNDGTITLTYDILPEFEKTYVQTFYSYIIFAFYSEPLDQTLTLQHVDDKGNPIPDVDDETISGYKTGDVINDPYELASVKNIPGYTYIHTDKPYTVSDKNDIKLVYTKGDLNYLKVNYKDKDSGKVIYTDYLRGNAGDTVDIQDIHNVFGLSNYKMTDSDVTGDYVIKSNNQSLDVNVEKMAPLTVNVTQSVDNGLKFTNNYLTDYGDTFYYSNLKFLSNDLSNLESITIKNGDESESYDQETLNQLLNDNPNITTVADFVGNSSVLVDDDSSGQELEFFVNYKATVNADTINVSYQTDDGKEISTVSKDTNDISDVNDLITTNLPKGYELTNSDNPYTIDSSVDGVVNLVSQVKKISDSGNSGGGGNNSGGSDNNNNNSGDITSVSETISTHPSLDKVTIYDANGKATGETVPSNSDWSTDQKLTLNGKTYYRIATDQWVSSDDVYIYQPTSTSVKTYSDSAKGLVNSTNSAISDRMLGNDSDWYTDRYTYLNNQKYYRIATNEWVSANDSFEYQTTNQIVTPSSTAKLYNDRGEFVKDAPAFSLKTDKISTINGVQMYRVATNQWLPVTDVQ</sequence>